<dbReference type="EC" id="2.7.1.31" evidence="5"/>
<dbReference type="PANTHER" id="PTHR21599">
    <property type="entry name" value="GLYCERATE KINASE"/>
    <property type="match status" value="1"/>
</dbReference>
<evidence type="ECO:0000256" key="4">
    <source>
        <dbReference type="PIRNR" id="PIRNR006078"/>
    </source>
</evidence>
<reference evidence="5 6" key="1">
    <citation type="submission" date="2020-08" db="EMBL/GenBank/DDBJ databases">
        <title>Genomic Encyclopedia of Type Strains, Phase IV (KMG-IV): sequencing the most valuable type-strain genomes for metagenomic binning, comparative biology and taxonomic classification.</title>
        <authorList>
            <person name="Goeker M."/>
        </authorList>
    </citation>
    <scope>NUCLEOTIDE SEQUENCE [LARGE SCALE GENOMIC DNA]</scope>
    <source>
        <strain evidence="5 6">DSM 11805</strain>
    </source>
</reference>
<dbReference type="InterPro" id="IPR018193">
    <property type="entry name" value="Glyc_kinase_flavodox-like_fold"/>
</dbReference>
<keyword evidence="2 4" id="KW-0808">Transferase</keyword>
<accession>A0A841RDX4</accession>
<comment type="caution">
    <text evidence="5">The sequence shown here is derived from an EMBL/GenBank/DDBJ whole genome shotgun (WGS) entry which is preliminary data.</text>
</comment>
<protein>
    <submittedName>
        <fullName evidence="5">Glycerate kinase</fullName>
        <ecNumber evidence="5">2.7.1.31</ecNumber>
    </submittedName>
</protein>
<proteinExistence type="inferred from homology"/>
<evidence type="ECO:0000313" key="6">
    <source>
        <dbReference type="Proteomes" id="UP000572212"/>
    </source>
</evidence>
<dbReference type="NCBIfam" id="TIGR00045">
    <property type="entry name" value="glycerate kinase"/>
    <property type="match status" value="1"/>
</dbReference>
<dbReference type="Gene3D" id="3.40.50.10350">
    <property type="entry name" value="Glycerate kinase, domain 1"/>
    <property type="match status" value="1"/>
</dbReference>
<dbReference type="InterPro" id="IPR004381">
    <property type="entry name" value="Glycerate_kinase"/>
</dbReference>
<dbReference type="InterPro" id="IPR036129">
    <property type="entry name" value="Glycerate_kinase_sf"/>
</dbReference>
<evidence type="ECO:0000313" key="5">
    <source>
        <dbReference type="EMBL" id="MBB6512190.1"/>
    </source>
</evidence>
<dbReference type="Gene3D" id="3.90.1510.10">
    <property type="entry name" value="Glycerate kinase, domain 2"/>
    <property type="match status" value="1"/>
</dbReference>
<comment type="similarity">
    <text evidence="1 4">Belongs to the glycerate kinase type-1 family.</text>
</comment>
<dbReference type="GO" id="GO:0031388">
    <property type="term" value="P:organic acid phosphorylation"/>
    <property type="evidence" value="ECO:0007669"/>
    <property type="project" value="UniProtKB-UniRule"/>
</dbReference>
<evidence type="ECO:0000256" key="2">
    <source>
        <dbReference type="ARBA" id="ARBA00022679"/>
    </source>
</evidence>
<gene>
    <name evidence="5" type="ORF">GGQ92_000971</name>
</gene>
<dbReference type="PIRSF" id="PIRSF006078">
    <property type="entry name" value="GlxK"/>
    <property type="match status" value="1"/>
</dbReference>
<evidence type="ECO:0000256" key="3">
    <source>
        <dbReference type="ARBA" id="ARBA00022777"/>
    </source>
</evidence>
<dbReference type="Proteomes" id="UP000572212">
    <property type="component" value="Unassembled WGS sequence"/>
</dbReference>
<dbReference type="Pfam" id="PF02595">
    <property type="entry name" value="Gly_kinase"/>
    <property type="match status" value="1"/>
</dbReference>
<dbReference type="SUPFAM" id="SSF110738">
    <property type="entry name" value="Glycerate kinase I"/>
    <property type="match status" value="1"/>
</dbReference>
<keyword evidence="3 4" id="KW-0418">Kinase</keyword>
<dbReference type="PANTHER" id="PTHR21599:SF0">
    <property type="entry name" value="GLYCERATE KINASE"/>
    <property type="match status" value="1"/>
</dbReference>
<name>A0A841RDX4_9BACI</name>
<dbReference type="AlphaFoldDB" id="A0A841RDX4"/>
<dbReference type="InterPro" id="IPR018197">
    <property type="entry name" value="Glycerate_kinase_RE-like"/>
</dbReference>
<sequence length="374" mass="39782">MNILIAPDSFKGSLSAEQVANTIREALLEDWQHLSITTKPMADGGEGTIDAILAATKGKRIHLTTTGPLGEPISTSYALLHSDTAIVETAMHAGLDQVPNHLRNPYHTTSYGVGEAILDAINKGCKKVIVALGGSATNDGGLGMLRALGMEAFDKNGNALKGFGEDLLNLDRINLDTLDSRLSSIELQIACDVDNPLNGPNGASYVYGPQKGANSNQMEVLDKRLFHFAQLVENQLQQNFHRTPGAGAAGGLGFAFLILGGKLVPGAKLVADTIDLSSSVKKADLIFTGEGQSDFQTLYGKAPGYIASLGNDYQVPVVLLSGSLGEGTEKLRELFAGCFSIANRPMSLEQCLEDTIPLLKEQTKQIFSLIQTIK</sequence>
<dbReference type="RefSeq" id="WP_184245166.1">
    <property type="nucleotide sequence ID" value="NZ_BAAACU010000002.1"/>
</dbReference>
<keyword evidence="6" id="KW-1185">Reference proteome</keyword>
<organism evidence="5 6">
    <name type="scientific">Gracilibacillus halotolerans</name>
    <dbReference type="NCBI Taxonomy" id="74386"/>
    <lineage>
        <taxon>Bacteria</taxon>
        <taxon>Bacillati</taxon>
        <taxon>Bacillota</taxon>
        <taxon>Bacilli</taxon>
        <taxon>Bacillales</taxon>
        <taxon>Bacillaceae</taxon>
        <taxon>Gracilibacillus</taxon>
    </lineage>
</organism>
<dbReference type="EMBL" id="JACHON010000002">
    <property type="protein sequence ID" value="MBB6512190.1"/>
    <property type="molecule type" value="Genomic_DNA"/>
</dbReference>
<dbReference type="GO" id="GO:0008887">
    <property type="term" value="F:glycerate kinase activity"/>
    <property type="evidence" value="ECO:0007669"/>
    <property type="project" value="UniProtKB-UniRule"/>
</dbReference>
<evidence type="ECO:0000256" key="1">
    <source>
        <dbReference type="ARBA" id="ARBA00006284"/>
    </source>
</evidence>